<dbReference type="Proteomes" id="UP001165960">
    <property type="component" value="Unassembled WGS sequence"/>
</dbReference>
<proteinExistence type="predicted"/>
<accession>A0ACC2T0L9</accession>
<organism evidence="1 2">
    <name type="scientific">Entomophthora muscae</name>
    <dbReference type="NCBI Taxonomy" id="34485"/>
    <lineage>
        <taxon>Eukaryota</taxon>
        <taxon>Fungi</taxon>
        <taxon>Fungi incertae sedis</taxon>
        <taxon>Zoopagomycota</taxon>
        <taxon>Entomophthoromycotina</taxon>
        <taxon>Entomophthoromycetes</taxon>
        <taxon>Entomophthorales</taxon>
        <taxon>Entomophthoraceae</taxon>
        <taxon>Entomophthora</taxon>
    </lineage>
</organism>
<gene>
    <name evidence="1" type="primary">RPO26_1</name>
    <name evidence="1" type="ORF">DSO57_1031135</name>
</gene>
<comment type="caution">
    <text evidence="1">The sequence shown here is derived from an EMBL/GenBank/DDBJ whole genome shotgun (WGS) entry which is preliminary data.</text>
</comment>
<dbReference type="EMBL" id="QTSX02003771">
    <property type="protein sequence ID" value="KAJ9068194.1"/>
    <property type="molecule type" value="Genomic_DNA"/>
</dbReference>
<reference evidence="1" key="1">
    <citation type="submission" date="2022-04" db="EMBL/GenBank/DDBJ databases">
        <title>Genome of the entomopathogenic fungus Entomophthora muscae.</title>
        <authorList>
            <person name="Elya C."/>
            <person name="Lovett B.R."/>
            <person name="Lee E."/>
            <person name="Macias A.M."/>
            <person name="Hajek A.E."/>
            <person name="De Bivort B.L."/>
            <person name="Kasson M.T."/>
            <person name="De Fine Licht H.H."/>
            <person name="Stajich J.E."/>
        </authorList>
    </citation>
    <scope>NUCLEOTIDE SEQUENCE</scope>
    <source>
        <strain evidence="1">Berkeley</strain>
    </source>
</reference>
<evidence type="ECO:0000313" key="2">
    <source>
        <dbReference type="Proteomes" id="UP001165960"/>
    </source>
</evidence>
<keyword evidence="2" id="KW-1185">Reference proteome</keyword>
<name>A0ACC2T0L9_9FUNG</name>
<sequence length="155" mass="17711">MSDSENYGYELNENVIEEKDLLDEVAEESKAKTLKKKSKSKDKSKKKSSENQDIMVIESQLSPSINGSKNATELKQSKVRVTTPYMTKYEKARILGSRALQLSMNAPVLVELNGETNPHMIACKELAEGKIPFIVRRYLPNREYEDWEAHELMVD</sequence>
<evidence type="ECO:0000313" key="1">
    <source>
        <dbReference type="EMBL" id="KAJ9068194.1"/>
    </source>
</evidence>
<protein>
    <submittedName>
        <fullName evidence="1">Subunit common to RNA polymerases I, II, and III</fullName>
    </submittedName>
</protein>